<dbReference type="AlphaFoldDB" id="A0A9N7VZ92"/>
<evidence type="ECO:0000256" key="1">
    <source>
        <dbReference type="SAM" id="MobiDB-lite"/>
    </source>
</evidence>
<gene>
    <name evidence="2" type="ORF">PLEPLA_LOCUS46389</name>
</gene>
<evidence type="ECO:0000313" key="3">
    <source>
        <dbReference type="Proteomes" id="UP001153269"/>
    </source>
</evidence>
<accession>A0A9N7VZ92</accession>
<sequence length="107" mass="11624">MGVSPDLNPIKHLGDEVEHRVKIPSPPAMFSTHLSTVRKERTSNNWTVHSEEKPKAALYRQPERTALSSRGVFKGSVPSSCLASETTCPPAPNPPASKFTVGGFVTR</sequence>
<reference evidence="2" key="1">
    <citation type="submission" date="2020-03" db="EMBL/GenBank/DDBJ databases">
        <authorList>
            <person name="Weist P."/>
        </authorList>
    </citation>
    <scope>NUCLEOTIDE SEQUENCE</scope>
</reference>
<name>A0A9N7VZ92_PLEPL</name>
<dbReference type="Proteomes" id="UP001153269">
    <property type="component" value="Unassembled WGS sequence"/>
</dbReference>
<proteinExistence type="predicted"/>
<feature type="region of interest" description="Disordered" evidence="1">
    <location>
        <begin position="81"/>
        <end position="107"/>
    </location>
</feature>
<keyword evidence="3" id="KW-1185">Reference proteome</keyword>
<protein>
    <submittedName>
        <fullName evidence="2">Uncharacterized protein</fullName>
    </submittedName>
</protein>
<organism evidence="2 3">
    <name type="scientific">Pleuronectes platessa</name>
    <name type="common">European plaice</name>
    <dbReference type="NCBI Taxonomy" id="8262"/>
    <lineage>
        <taxon>Eukaryota</taxon>
        <taxon>Metazoa</taxon>
        <taxon>Chordata</taxon>
        <taxon>Craniata</taxon>
        <taxon>Vertebrata</taxon>
        <taxon>Euteleostomi</taxon>
        <taxon>Actinopterygii</taxon>
        <taxon>Neopterygii</taxon>
        <taxon>Teleostei</taxon>
        <taxon>Neoteleostei</taxon>
        <taxon>Acanthomorphata</taxon>
        <taxon>Carangaria</taxon>
        <taxon>Pleuronectiformes</taxon>
        <taxon>Pleuronectoidei</taxon>
        <taxon>Pleuronectidae</taxon>
        <taxon>Pleuronectes</taxon>
    </lineage>
</organism>
<dbReference type="EMBL" id="CADEAL010004393">
    <property type="protein sequence ID" value="CAB1458559.1"/>
    <property type="molecule type" value="Genomic_DNA"/>
</dbReference>
<evidence type="ECO:0000313" key="2">
    <source>
        <dbReference type="EMBL" id="CAB1458559.1"/>
    </source>
</evidence>
<comment type="caution">
    <text evidence="2">The sequence shown here is derived from an EMBL/GenBank/DDBJ whole genome shotgun (WGS) entry which is preliminary data.</text>
</comment>